<dbReference type="AlphaFoldDB" id="A0A7I8KCS2"/>
<evidence type="ECO:0000313" key="1">
    <source>
        <dbReference type="EMBL" id="CAA2619534.1"/>
    </source>
</evidence>
<evidence type="ECO:0000313" key="3">
    <source>
        <dbReference type="Proteomes" id="UP000663760"/>
    </source>
</evidence>
<sequence length="28" mass="3483">MNKVSYIFKLCSFKILYFYLFIRNDSTQ</sequence>
<evidence type="ECO:0000313" key="2">
    <source>
        <dbReference type="EMBL" id="CAA7395589.1"/>
    </source>
</evidence>
<proteinExistence type="predicted"/>
<dbReference type="Proteomes" id="UP000663760">
    <property type="component" value="Chromosome 5"/>
</dbReference>
<reference evidence="2" key="1">
    <citation type="submission" date="2020-02" db="EMBL/GenBank/DDBJ databases">
        <authorList>
            <person name="Scholz U."/>
            <person name="Mascher M."/>
            <person name="Fiebig A."/>
        </authorList>
    </citation>
    <scope>NUCLEOTIDE SEQUENCE</scope>
</reference>
<accession>A0A7I8KCS2</accession>
<gene>
    <name evidence="1" type="ORF">SI7747_05005703</name>
    <name evidence="2" type="ORF">SI8410_05006252</name>
</gene>
<dbReference type="EMBL" id="LR746268">
    <property type="protein sequence ID" value="CAA7395589.1"/>
    <property type="molecule type" value="Genomic_DNA"/>
</dbReference>
<protein>
    <submittedName>
        <fullName evidence="2">Uncharacterized protein</fullName>
    </submittedName>
</protein>
<keyword evidence="3" id="KW-1185">Reference proteome</keyword>
<organism evidence="2 3">
    <name type="scientific">Spirodela intermedia</name>
    <name type="common">Intermediate duckweed</name>
    <dbReference type="NCBI Taxonomy" id="51605"/>
    <lineage>
        <taxon>Eukaryota</taxon>
        <taxon>Viridiplantae</taxon>
        <taxon>Streptophyta</taxon>
        <taxon>Embryophyta</taxon>
        <taxon>Tracheophyta</taxon>
        <taxon>Spermatophyta</taxon>
        <taxon>Magnoliopsida</taxon>
        <taxon>Liliopsida</taxon>
        <taxon>Araceae</taxon>
        <taxon>Lemnoideae</taxon>
        <taxon>Spirodela</taxon>
    </lineage>
</organism>
<name>A0A7I8KCS2_SPIIN</name>
<dbReference type="EMBL" id="LR743592">
    <property type="protein sequence ID" value="CAA2619534.1"/>
    <property type="molecule type" value="Genomic_DNA"/>
</dbReference>